<accession>A0A9D0YUA7</accession>
<keyword evidence="2" id="KW-1133">Transmembrane helix</keyword>
<evidence type="ECO:0000256" key="2">
    <source>
        <dbReference type="SAM" id="Phobius"/>
    </source>
</evidence>
<proteinExistence type="predicted"/>
<evidence type="ECO:0000256" key="1">
    <source>
        <dbReference type="SAM" id="Coils"/>
    </source>
</evidence>
<protein>
    <submittedName>
        <fullName evidence="3">Uncharacterized protein</fullName>
    </submittedName>
</protein>
<dbReference type="EMBL" id="DVFI01000011">
    <property type="protein sequence ID" value="HIQ62108.1"/>
    <property type="molecule type" value="Genomic_DNA"/>
</dbReference>
<comment type="caution">
    <text evidence="3">The sequence shown here is derived from an EMBL/GenBank/DDBJ whole genome shotgun (WGS) entry which is preliminary data.</text>
</comment>
<dbReference type="AlphaFoldDB" id="A0A9D0YUA7"/>
<keyword evidence="1" id="KW-0175">Coiled coil</keyword>
<name>A0A9D0YUA7_9FIRM</name>
<evidence type="ECO:0000313" key="3">
    <source>
        <dbReference type="EMBL" id="HIQ62108.1"/>
    </source>
</evidence>
<dbReference type="Proteomes" id="UP000886819">
    <property type="component" value="Unassembled WGS sequence"/>
</dbReference>
<reference evidence="3" key="1">
    <citation type="submission" date="2020-10" db="EMBL/GenBank/DDBJ databases">
        <authorList>
            <person name="Gilroy R."/>
        </authorList>
    </citation>
    <scope>NUCLEOTIDE SEQUENCE</scope>
    <source>
        <strain evidence="3">ChiHile30-977</strain>
    </source>
</reference>
<organism evidence="3 4">
    <name type="scientific">Candidatus Avichristensenella intestinipullorum</name>
    <dbReference type="NCBI Taxonomy" id="2840693"/>
    <lineage>
        <taxon>Bacteria</taxon>
        <taxon>Bacillati</taxon>
        <taxon>Bacillota</taxon>
        <taxon>Clostridia</taxon>
        <taxon>Candidatus Avichristensenella</taxon>
    </lineage>
</organism>
<sequence length="327" mass="35848">MMTDITCPVELLSLEQAAFDQGRRQGYLKLRNEGAAPICLVEGTLALLDAQGAAAGRRPVRLEPSDAPPGQPFECRLALDEYPPFESALLLAERVAFADGSVWTPDPARMMDATPPALEQGPERVALVAVAGHDAVCYPERRDSLWICACGRFNRWRWHACRRCGRDRDETLSRLTPARVQAAYARFVALEQAEEQQRLIRRAQESARKKRRLREAARRARRAALRKRRLLAALAALALLALLGYGLARLFTYAPYTGDGVTVELSPSPSIDYLRPVSGTGMPMAAQRQACAPEACAGRARTPSVRGPGAGVTLQGLWTKSPTSFVL</sequence>
<keyword evidence="2" id="KW-0472">Membrane</keyword>
<keyword evidence="2" id="KW-0812">Transmembrane</keyword>
<feature type="transmembrane region" description="Helical" evidence="2">
    <location>
        <begin position="230"/>
        <end position="248"/>
    </location>
</feature>
<reference evidence="3" key="2">
    <citation type="journal article" date="2021" name="PeerJ">
        <title>Extensive microbial diversity within the chicken gut microbiome revealed by metagenomics and culture.</title>
        <authorList>
            <person name="Gilroy R."/>
            <person name="Ravi A."/>
            <person name="Getino M."/>
            <person name="Pursley I."/>
            <person name="Horton D.L."/>
            <person name="Alikhan N.F."/>
            <person name="Baker D."/>
            <person name="Gharbi K."/>
            <person name="Hall N."/>
            <person name="Watson M."/>
            <person name="Adriaenssens E.M."/>
            <person name="Foster-Nyarko E."/>
            <person name="Jarju S."/>
            <person name="Secka A."/>
            <person name="Antonio M."/>
            <person name="Oren A."/>
            <person name="Chaudhuri R.R."/>
            <person name="La Ragione R."/>
            <person name="Hildebrand F."/>
            <person name="Pallen M.J."/>
        </authorList>
    </citation>
    <scope>NUCLEOTIDE SEQUENCE</scope>
    <source>
        <strain evidence="3">ChiHile30-977</strain>
    </source>
</reference>
<feature type="coiled-coil region" evidence="1">
    <location>
        <begin position="190"/>
        <end position="223"/>
    </location>
</feature>
<gene>
    <name evidence="3" type="ORF">IAA66_00800</name>
</gene>
<evidence type="ECO:0000313" key="4">
    <source>
        <dbReference type="Proteomes" id="UP000886819"/>
    </source>
</evidence>